<feature type="region of interest" description="Disordered" evidence="1">
    <location>
        <begin position="317"/>
        <end position="369"/>
    </location>
</feature>
<evidence type="ECO:0000256" key="1">
    <source>
        <dbReference type="SAM" id="MobiDB-lite"/>
    </source>
</evidence>
<dbReference type="Proteomes" id="UP000663882">
    <property type="component" value="Unassembled WGS sequence"/>
</dbReference>
<protein>
    <submittedName>
        <fullName evidence="3">Uncharacterized protein</fullName>
    </submittedName>
</protein>
<dbReference type="Proteomes" id="UP000663889">
    <property type="component" value="Unassembled WGS sequence"/>
</dbReference>
<accession>A0A815DP04</accession>
<sequence length="384" mass="44101">MSVKQNVINTATGASPPWPCTRDVACSPIHFGSSIELTSNEGYDDSPIILHQEKQNVQENILKNKISNNEPSSSLSLPWSNSSSSNTMPVLSSVSSMKPVSLMSIELNDKYGVSSRRGSSSTTNNINNNRWWPVDPPYRYNFKNRQRRVRSTHHNQFHQDRSYDTRSAMMTRKILRELNHNSIKRKGVLKRLSLDFVKEFRQSGLRTTVTPYIHIIGNHLFEFEAFNDLGDYNMQGVEKNNDLLSRLYFSSTNPAKNPLLTMLQKLYRMLEMNFQDEKERGAMAKFARTGVYDFVGENLSESESDTEDHTILCRNKSEYIESEDEREEQLDSSIIATDEDDKDETELEESNNNNNSNNHNSINHNNRSNNNVYIESPVLIIINK</sequence>
<feature type="compositionally biased region" description="Acidic residues" evidence="1">
    <location>
        <begin position="320"/>
        <end position="330"/>
    </location>
</feature>
<proteinExistence type="predicted"/>
<dbReference type="EMBL" id="CAJNOO010002346">
    <property type="protein sequence ID" value="CAF1258939.1"/>
    <property type="molecule type" value="Genomic_DNA"/>
</dbReference>
<gene>
    <name evidence="2" type="ORF">RFH988_LOCUS27568</name>
    <name evidence="3" type="ORF">SEV965_LOCUS26424</name>
</gene>
<reference evidence="3" key="1">
    <citation type="submission" date="2021-02" db="EMBL/GenBank/DDBJ databases">
        <authorList>
            <person name="Nowell W R."/>
        </authorList>
    </citation>
    <scope>NUCLEOTIDE SEQUENCE</scope>
</reference>
<evidence type="ECO:0000313" key="4">
    <source>
        <dbReference type="Proteomes" id="UP000663889"/>
    </source>
</evidence>
<evidence type="ECO:0000313" key="3">
    <source>
        <dbReference type="EMBL" id="CAF1303648.1"/>
    </source>
</evidence>
<evidence type="ECO:0000313" key="2">
    <source>
        <dbReference type="EMBL" id="CAF1258939.1"/>
    </source>
</evidence>
<organism evidence="3 4">
    <name type="scientific">Rotaria sordida</name>
    <dbReference type="NCBI Taxonomy" id="392033"/>
    <lineage>
        <taxon>Eukaryota</taxon>
        <taxon>Metazoa</taxon>
        <taxon>Spiralia</taxon>
        <taxon>Gnathifera</taxon>
        <taxon>Rotifera</taxon>
        <taxon>Eurotatoria</taxon>
        <taxon>Bdelloidea</taxon>
        <taxon>Philodinida</taxon>
        <taxon>Philodinidae</taxon>
        <taxon>Rotaria</taxon>
    </lineage>
</organism>
<dbReference type="AlphaFoldDB" id="A0A815DP04"/>
<dbReference type="OrthoDB" id="10167907at2759"/>
<name>A0A815DP04_9BILA</name>
<dbReference type="EMBL" id="CAJNOU010002243">
    <property type="protein sequence ID" value="CAF1303648.1"/>
    <property type="molecule type" value="Genomic_DNA"/>
</dbReference>
<feature type="compositionally biased region" description="Acidic residues" evidence="1">
    <location>
        <begin position="337"/>
        <end position="349"/>
    </location>
</feature>
<feature type="compositionally biased region" description="Low complexity" evidence="1">
    <location>
        <begin position="350"/>
        <end position="369"/>
    </location>
</feature>
<comment type="caution">
    <text evidence="3">The sequence shown here is derived from an EMBL/GenBank/DDBJ whole genome shotgun (WGS) entry which is preliminary data.</text>
</comment>